<gene>
    <name evidence="1" type="ORF">EZV62_027898</name>
</gene>
<protein>
    <submittedName>
        <fullName evidence="1">Uncharacterized protein</fullName>
    </submittedName>
</protein>
<dbReference type="Proteomes" id="UP000323000">
    <property type="component" value="Unassembled WGS sequence"/>
</dbReference>
<name>A0A5C7GPN5_9ROSI</name>
<reference evidence="2" key="1">
    <citation type="journal article" date="2019" name="Gigascience">
        <title>De novo genome assembly of the endangered Acer yangbiense, a plant species with extremely small populations endemic to Yunnan Province, China.</title>
        <authorList>
            <person name="Yang J."/>
            <person name="Wariss H.M."/>
            <person name="Tao L."/>
            <person name="Zhang R."/>
            <person name="Yun Q."/>
            <person name="Hollingsworth P."/>
            <person name="Dao Z."/>
            <person name="Luo G."/>
            <person name="Guo H."/>
            <person name="Ma Y."/>
            <person name="Sun W."/>
        </authorList>
    </citation>
    <scope>NUCLEOTIDE SEQUENCE [LARGE SCALE GENOMIC DNA]</scope>
    <source>
        <strain evidence="2">cv. Malutang</strain>
    </source>
</reference>
<comment type="caution">
    <text evidence="1">The sequence shown here is derived from an EMBL/GenBank/DDBJ whole genome shotgun (WGS) entry which is preliminary data.</text>
</comment>
<sequence length="127" mass="14621">MIARKDYQNGIFSHEFPKTTINSEIFYYSDGHENMTFLYDCPKPTPGLVVNFNCLSSNNVKYKDWSILAGANCPGAYNVSVVIPFPRKLNWTTMDNLFDMEKFLKEGLCRNGSLEAYHVWIARLHQA</sequence>
<organism evidence="1 2">
    <name type="scientific">Acer yangbiense</name>
    <dbReference type="NCBI Taxonomy" id="1000413"/>
    <lineage>
        <taxon>Eukaryota</taxon>
        <taxon>Viridiplantae</taxon>
        <taxon>Streptophyta</taxon>
        <taxon>Embryophyta</taxon>
        <taxon>Tracheophyta</taxon>
        <taxon>Spermatophyta</taxon>
        <taxon>Magnoliopsida</taxon>
        <taxon>eudicotyledons</taxon>
        <taxon>Gunneridae</taxon>
        <taxon>Pentapetalae</taxon>
        <taxon>rosids</taxon>
        <taxon>malvids</taxon>
        <taxon>Sapindales</taxon>
        <taxon>Sapindaceae</taxon>
        <taxon>Hippocastanoideae</taxon>
        <taxon>Acereae</taxon>
        <taxon>Acer</taxon>
    </lineage>
</organism>
<dbReference type="OrthoDB" id="1507006at2759"/>
<proteinExistence type="predicted"/>
<evidence type="ECO:0000313" key="1">
    <source>
        <dbReference type="EMBL" id="TXG46598.1"/>
    </source>
</evidence>
<accession>A0A5C7GPN5</accession>
<dbReference type="AlphaFoldDB" id="A0A5C7GPN5"/>
<dbReference type="EMBL" id="VAHF01000061">
    <property type="protein sequence ID" value="TXG46598.1"/>
    <property type="molecule type" value="Genomic_DNA"/>
</dbReference>
<evidence type="ECO:0000313" key="2">
    <source>
        <dbReference type="Proteomes" id="UP000323000"/>
    </source>
</evidence>
<keyword evidence="2" id="KW-1185">Reference proteome</keyword>